<proteinExistence type="predicted"/>
<keyword evidence="2" id="KW-1185">Reference proteome</keyword>
<protein>
    <submittedName>
        <fullName evidence="1">Unnamed protein product</fullName>
    </submittedName>
</protein>
<dbReference type="EMBL" id="BSXW01000316">
    <property type="protein sequence ID" value="GMF18401.1"/>
    <property type="molecule type" value="Genomic_DNA"/>
</dbReference>
<dbReference type="Proteomes" id="UP001165083">
    <property type="component" value="Unassembled WGS sequence"/>
</dbReference>
<accession>A0A9W6TR43</accession>
<comment type="caution">
    <text evidence="1">The sequence shown here is derived from an EMBL/GenBank/DDBJ whole genome shotgun (WGS) entry which is preliminary data.</text>
</comment>
<evidence type="ECO:0000313" key="1">
    <source>
        <dbReference type="EMBL" id="GMF18401.1"/>
    </source>
</evidence>
<gene>
    <name evidence="1" type="ORF">Plil01_000687900</name>
</gene>
<evidence type="ECO:0000313" key="2">
    <source>
        <dbReference type="Proteomes" id="UP001165083"/>
    </source>
</evidence>
<sequence>MFPYRPYRSNKLERRWIWLHGQNATVAPTTHHSDGAITPEMGSIDDQMNEAFAAIELFNADTEQNAASGEKAKIIVLEGLQLLFHCGYLVLVEYVECVVQSRIRAEFGVLPWWS</sequence>
<dbReference type="AlphaFoldDB" id="A0A9W6TR43"/>
<name>A0A9W6TR43_9STRA</name>
<reference evidence="1" key="1">
    <citation type="submission" date="2023-04" db="EMBL/GenBank/DDBJ databases">
        <title>Phytophthora lilii NBRC 32176.</title>
        <authorList>
            <person name="Ichikawa N."/>
            <person name="Sato H."/>
            <person name="Tonouchi N."/>
        </authorList>
    </citation>
    <scope>NUCLEOTIDE SEQUENCE</scope>
    <source>
        <strain evidence="1">NBRC 32176</strain>
    </source>
</reference>
<organism evidence="1 2">
    <name type="scientific">Phytophthora lilii</name>
    <dbReference type="NCBI Taxonomy" id="2077276"/>
    <lineage>
        <taxon>Eukaryota</taxon>
        <taxon>Sar</taxon>
        <taxon>Stramenopiles</taxon>
        <taxon>Oomycota</taxon>
        <taxon>Peronosporomycetes</taxon>
        <taxon>Peronosporales</taxon>
        <taxon>Peronosporaceae</taxon>
        <taxon>Phytophthora</taxon>
    </lineage>
</organism>